<dbReference type="InterPro" id="IPR019002">
    <property type="entry name" value="Ribosome_biogenesis_Nop16"/>
</dbReference>
<evidence type="ECO:0000256" key="2">
    <source>
        <dbReference type="ARBA" id="ARBA00004604"/>
    </source>
</evidence>
<dbReference type="GO" id="GO:0005730">
    <property type="term" value="C:nucleolus"/>
    <property type="evidence" value="ECO:0007669"/>
    <property type="project" value="UniProtKB-SubCell"/>
</dbReference>
<dbReference type="GeneID" id="27727929"/>
<dbReference type="HOGENOM" id="CLU_078857_0_0_1"/>
<evidence type="ECO:0000256" key="4">
    <source>
        <dbReference type="ARBA" id="ARBA00011187"/>
    </source>
</evidence>
<dbReference type="PANTHER" id="PTHR13243:SF1">
    <property type="entry name" value="NUCLEOLAR PROTEIN 16"/>
    <property type="match status" value="1"/>
</dbReference>
<comment type="subcellular location">
    <subcellularLocation>
        <location evidence="2">Nucleus</location>
        <location evidence="2">Nucleolus</location>
    </subcellularLocation>
</comment>
<evidence type="ECO:0000256" key="8">
    <source>
        <dbReference type="SAM" id="MobiDB-lite"/>
    </source>
</evidence>
<dbReference type="RefSeq" id="XP_016639700.1">
    <property type="nucleotide sequence ID" value="XM_016790397.1"/>
</dbReference>
<accession>A0A084FXT9</accession>
<evidence type="ECO:0000313" key="9">
    <source>
        <dbReference type="EMBL" id="KEZ39901.1"/>
    </source>
</evidence>
<keyword evidence="6" id="KW-0539">Nucleus</keyword>
<sequence>MGRDLQKKKNRSGKQPIRQPQRKKKLLNPLGNSIIAKNWNKKETLSQNYRRLGLVARLKGPTGGTELSLSEATRLREARTSTSSSLVPSTASQPPRQPKTPLAIQSIEAAVISEVKVERDATGRIIRVIGSSAKKNPLNDPLNEFDDDSEEDEEEDGDEWGGIEDTEEEKREMKKTQVVRELEELAAQPVVKKPRHQSEREREWIERLVERYGEENTGAMARDRRLNPMQQTEADIRRRIRIWKEGRD</sequence>
<evidence type="ECO:0000256" key="6">
    <source>
        <dbReference type="ARBA" id="ARBA00023242"/>
    </source>
</evidence>
<feature type="region of interest" description="Disordered" evidence="8">
    <location>
        <begin position="1"/>
        <end position="29"/>
    </location>
</feature>
<feature type="compositionally biased region" description="Low complexity" evidence="8">
    <location>
        <begin position="80"/>
        <end position="92"/>
    </location>
</feature>
<dbReference type="KEGG" id="sapo:SAPIO_CDS8857"/>
<feature type="region of interest" description="Disordered" evidence="8">
    <location>
        <begin position="133"/>
        <end position="175"/>
    </location>
</feature>
<dbReference type="OMA" id="MQQTEAD"/>
<dbReference type="AlphaFoldDB" id="A0A084FXT9"/>
<evidence type="ECO:0000256" key="7">
    <source>
        <dbReference type="ARBA" id="ARBA00023274"/>
    </source>
</evidence>
<proteinExistence type="inferred from homology"/>
<evidence type="ECO:0000256" key="5">
    <source>
        <dbReference type="ARBA" id="ARBA00015522"/>
    </source>
</evidence>
<dbReference type="VEuPathDB" id="FungiDB:SAPIO_CDS8857"/>
<name>A0A084FXT9_PSEDA</name>
<reference evidence="9 10" key="1">
    <citation type="journal article" date="2014" name="Genome Announc.">
        <title>Draft genome sequence of the pathogenic fungus Scedosporium apiospermum.</title>
        <authorList>
            <person name="Vandeputte P."/>
            <person name="Ghamrawi S."/>
            <person name="Rechenmann M."/>
            <person name="Iltis A."/>
            <person name="Giraud S."/>
            <person name="Fleury M."/>
            <person name="Thornton C."/>
            <person name="Delhaes L."/>
            <person name="Meyer W."/>
            <person name="Papon N."/>
            <person name="Bouchara J.P."/>
        </authorList>
    </citation>
    <scope>NUCLEOTIDE SEQUENCE [LARGE SCALE GENOMIC DNA]</scope>
    <source>
        <strain evidence="9 10">IHEM 14462</strain>
    </source>
</reference>
<dbReference type="GO" id="GO:0042273">
    <property type="term" value="P:ribosomal large subunit biogenesis"/>
    <property type="evidence" value="ECO:0007669"/>
    <property type="project" value="TreeGrafter"/>
</dbReference>
<dbReference type="PANTHER" id="PTHR13243">
    <property type="entry name" value="HSPC111 PROTEIN-RELATED"/>
    <property type="match status" value="1"/>
</dbReference>
<keyword evidence="7" id="KW-0687">Ribonucleoprotein</keyword>
<gene>
    <name evidence="9" type="ORF">SAPIO_CDS8857</name>
</gene>
<dbReference type="OrthoDB" id="285729at2759"/>
<dbReference type="Pfam" id="PF09420">
    <property type="entry name" value="Nop16"/>
    <property type="match status" value="1"/>
</dbReference>
<evidence type="ECO:0000313" key="10">
    <source>
        <dbReference type="Proteomes" id="UP000028545"/>
    </source>
</evidence>
<feature type="compositionally biased region" description="Acidic residues" evidence="8">
    <location>
        <begin position="143"/>
        <end position="167"/>
    </location>
</feature>
<comment type="function">
    <text evidence="1">Involved in the biogenesis of the 60S ribosomal subunit.</text>
</comment>
<dbReference type="EMBL" id="JOWA01000132">
    <property type="protein sequence ID" value="KEZ39901.1"/>
    <property type="molecule type" value="Genomic_DNA"/>
</dbReference>
<comment type="similarity">
    <text evidence="3">Belongs to the NOP16 family.</text>
</comment>
<dbReference type="Proteomes" id="UP000028545">
    <property type="component" value="Unassembled WGS sequence"/>
</dbReference>
<dbReference type="GO" id="GO:1990904">
    <property type="term" value="C:ribonucleoprotein complex"/>
    <property type="evidence" value="ECO:0007669"/>
    <property type="project" value="UniProtKB-KW"/>
</dbReference>
<feature type="region of interest" description="Disordered" evidence="8">
    <location>
        <begin position="60"/>
        <end position="100"/>
    </location>
</feature>
<comment type="caution">
    <text evidence="9">The sequence shown here is derived from an EMBL/GenBank/DDBJ whole genome shotgun (WGS) entry which is preliminary data.</text>
</comment>
<evidence type="ECO:0000256" key="3">
    <source>
        <dbReference type="ARBA" id="ARBA00008479"/>
    </source>
</evidence>
<keyword evidence="10" id="KW-1185">Reference proteome</keyword>
<evidence type="ECO:0000256" key="1">
    <source>
        <dbReference type="ARBA" id="ARBA00002889"/>
    </source>
</evidence>
<protein>
    <recommendedName>
        <fullName evidence="5">Nucleolar protein 16</fullName>
    </recommendedName>
</protein>
<organism evidence="9 10">
    <name type="scientific">Pseudallescheria apiosperma</name>
    <name type="common">Scedosporium apiospermum</name>
    <dbReference type="NCBI Taxonomy" id="563466"/>
    <lineage>
        <taxon>Eukaryota</taxon>
        <taxon>Fungi</taxon>
        <taxon>Dikarya</taxon>
        <taxon>Ascomycota</taxon>
        <taxon>Pezizomycotina</taxon>
        <taxon>Sordariomycetes</taxon>
        <taxon>Hypocreomycetidae</taxon>
        <taxon>Microascales</taxon>
        <taxon>Microascaceae</taxon>
        <taxon>Scedosporium</taxon>
    </lineage>
</organism>
<comment type="subunit">
    <text evidence="4">Component of the pre-66S ribosomal particle.</text>
</comment>